<sequence>MLIFGGKAPYVYLYSQERFLPGDIGEHLRHTIPYLNYSPITSYNNHQSLKNLAELNQFGTNVYLTSDDDPEHPPEWLRGDRNKPISPGSDDDDLLGMSAAPGIIIWVEKGEGIVDAFYFYFYSFNLGNKVAGWRFGNHVGDWEHNAVRFVNGLPESVFYSEHSGGAAYEYQAVEKIGLRPVSYSARGSHANYARPGVHYYAIPFHLLADVTDKGTLWDVTKNSYIYKWNMTSDVLTPSMETPLAPVEWFHFEGRWGDRFYPLSDRRQYRVAGQYHYVNGPTGPKFKNLDRKEVCQNEGICVVQPSLTVKLEGVNGGKWDEEDIPWPGDSKEETDVEGADGYDFGGDYAGEAGAEID</sequence>
<dbReference type="FunCoup" id="A0A3N4L1C4">
    <property type="interactions" value="17"/>
</dbReference>
<dbReference type="PANTHER" id="PTHR48172">
    <property type="match status" value="1"/>
</dbReference>
<dbReference type="OrthoDB" id="188042at2759"/>
<evidence type="ECO:0000313" key="3">
    <source>
        <dbReference type="Proteomes" id="UP000277580"/>
    </source>
</evidence>
<organism evidence="2 3">
    <name type="scientific">Morchella conica CCBAS932</name>
    <dbReference type="NCBI Taxonomy" id="1392247"/>
    <lineage>
        <taxon>Eukaryota</taxon>
        <taxon>Fungi</taxon>
        <taxon>Dikarya</taxon>
        <taxon>Ascomycota</taxon>
        <taxon>Pezizomycotina</taxon>
        <taxon>Pezizomycetes</taxon>
        <taxon>Pezizales</taxon>
        <taxon>Morchellaceae</taxon>
        <taxon>Morchella</taxon>
    </lineage>
</organism>
<feature type="compositionally biased region" description="Basic and acidic residues" evidence="1">
    <location>
        <begin position="71"/>
        <end position="83"/>
    </location>
</feature>
<evidence type="ECO:0008006" key="4">
    <source>
        <dbReference type="Google" id="ProtNLM"/>
    </source>
</evidence>
<name>A0A3N4L1C4_9PEZI</name>
<dbReference type="STRING" id="1392247.A0A3N4L1C4"/>
<dbReference type="EMBL" id="ML119108">
    <property type="protein sequence ID" value="RPB16610.1"/>
    <property type="molecule type" value="Genomic_DNA"/>
</dbReference>
<evidence type="ECO:0000256" key="1">
    <source>
        <dbReference type="SAM" id="MobiDB-lite"/>
    </source>
</evidence>
<dbReference type="Pfam" id="PF06101">
    <property type="entry name" value="Vps62"/>
    <property type="match status" value="1"/>
</dbReference>
<accession>A0A3N4L1C4</accession>
<dbReference type="PANTHER" id="PTHR48172:SF2">
    <property type="entry name" value="VACUOLAR PROTEIN SORTING PROTEIN 62"/>
    <property type="match status" value="1"/>
</dbReference>
<proteinExistence type="predicted"/>
<dbReference type="Proteomes" id="UP000277580">
    <property type="component" value="Unassembled WGS sequence"/>
</dbReference>
<dbReference type="AlphaFoldDB" id="A0A3N4L1C4"/>
<feature type="region of interest" description="Disordered" evidence="1">
    <location>
        <begin position="69"/>
        <end position="91"/>
    </location>
</feature>
<dbReference type="InterPro" id="IPR009291">
    <property type="entry name" value="Vps62"/>
</dbReference>
<evidence type="ECO:0000313" key="2">
    <source>
        <dbReference type="EMBL" id="RPB16610.1"/>
    </source>
</evidence>
<protein>
    <recommendedName>
        <fullName evidence="4">Vacuolar protein sorting-associated protein 62</fullName>
    </recommendedName>
</protein>
<feature type="region of interest" description="Disordered" evidence="1">
    <location>
        <begin position="317"/>
        <end position="356"/>
    </location>
</feature>
<reference evidence="2 3" key="1">
    <citation type="journal article" date="2018" name="Nat. Ecol. Evol.">
        <title>Pezizomycetes genomes reveal the molecular basis of ectomycorrhizal truffle lifestyle.</title>
        <authorList>
            <person name="Murat C."/>
            <person name="Payen T."/>
            <person name="Noel B."/>
            <person name="Kuo A."/>
            <person name="Morin E."/>
            <person name="Chen J."/>
            <person name="Kohler A."/>
            <person name="Krizsan K."/>
            <person name="Balestrini R."/>
            <person name="Da Silva C."/>
            <person name="Montanini B."/>
            <person name="Hainaut M."/>
            <person name="Levati E."/>
            <person name="Barry K.W."/>
            <person name="Belfiori B."/>
            <person name="Cichocki N."/>
            <person name="Clum A."/>
            <person name="Dockter R.B."/>
            <person name="Fauchery L."/>
            <person name="Guy J."/>
            <person name="Iotti M."/>
            <person name="Le Tacon F."/>
            <person name="Lindquist E.A."/>
            <person name="Lipzen A."/>
            <person name="Malagnac F."/>
            <person name="Mello A."/>
            <person name="Molinier V."/>
            <person name="Miyauchi S."/>
            <person name="Poulain J."/>
            <person name="Riccioni C."/>
            <person name="Rubini A."/>
            <person name="Sitrit Y."/>
            <person name="Splivallo R."/>
            <person name="Traeger S."/>
            <person name="Wang M."/>
            <person name="Zifcakova L."/>
            <person name="Wipf D."/>
            <person name="Zambonelli A."/>
            <person name="Paolocci F."/>
            <person name="Nowrousian M."/>
            <person name="Ottonello S."/>
            <person name="Baldrian P."/>
            <person name="Spatafora J.W."/>
            <person name="Henrissat B."/>
            <person name="Nagy L.G."/>
            <person name="Aury J.M."/>
            <person name="Wincker P."/>
            <person name="Grigoriev I.V."/>
            <person name="Bonfante P."/>
            <person name="Martin F.M."/>
        </authorList>
    </citation>
    <scope>NUCLEOTIDE SEQUENCE [LARGE SCALE GENOMIC DNA]</scope>
    <source>
        <strain evidence="2 3">CCBAS932</strain>
    </source>
</reference>
<gene>
    <name evidence="2" type="ORF">P167DRAFT_592516</name>
</gene>
<dbReference type="InParanoid" id="A0A3N4L1C4"/>
<keyword evidence="3" id="KW-1185">Reference proteome</keyword>